<dbReference type="Gene3D" id="3.40.50.2300">
    <property type="match status" value="1"/>
</dbReference>
<dbReference type="PROSITE" id="PS00622">
    <property type="entry name" value="HTH_LUXR_1"/>
    <property type="match status" value="1"/>
</dbReference>
<feature type="modified residue" description="4-aspartylphosphate" evidence="2">
    <location>
        <position position="58"/>
    </location>
</feature>
<accession>A0ABY5HK37</accession>
<dbReference type="InterPro" id="IPR000792">
    <property type="entry name" value="Tscrpt_reg_LuxR_C"/>
</dbReference>
<dbReference type="Proteomes" id="UP001058461">
    <property type="component" value="Chromosome"/>
</dbReference>
<gene>
    <name evidence="5" type="ORF">KDW95_03475</name>
</gene>
<dbReference type="PANTHER" id="PTHR45566">
    <property type="entry name" value="HTH-TYPE TRANSCRIPTIONAL REGULATOR YHJB-RELATED"/>
    <property type="match status" value="1"/>
</dbReference>
<dbReference type="InterPro" id="IPR016032">
    <property type="entry name" value="Sig_transdc_resp-reg_C-effctor"/>
</dbReference>
<evidence type="ECO:0000256" key="2">
    <source>
        <dbReference type="PROSITE-ProRule" id="PRU00169"/>
    </source>
</evidence>
<name>A0ABY5HK37_9GAMM</name>
<dbReference type="SMART" id="SM00421">
    <property type="entry name" value="HTH_LUXR"/>
    <property type="match status" value="1"/>
</dbReference>
<evidence type="ECO:0000313" key="5">
    <source>
        <dbReference type="EMBL" id="UTW12751.1"/>
    </source>
</evidence>
<dbReference type="InterPro" id="IPR001789">
    <property type="entry name" value="Sig_transdc_resp-reg_receiver"/>
</dbReference>
<keyword evidence="6" id="KW-1185">Reference proteome</keyword>
<dbReference type="InterPro" id="IPR011006">
    <property type="entry name" value="CheY-like_superfamily"/>
</dbReference>
<feature type="domain" description="HTH luxR-type" evidence="3">
    <location>
        <begin position="148"/>
        <end position="213"/>
    </location>
</feature>
<sequence length="216" mass="24101">MTRPLNILIAHPSPLYRRGIELALDASNLPYRSTHCDHFRDLSRHWQAESGFDLLLLDDCLAGLSCLCKLKQLTENLHGSVLLCSSPPDMRMSHKLRQAGIRGVLPASMTPVDLAAAIRQFRQDIAWIELEETRPDTADLAQEPPELHASTLQGLTATELRVLNSLSKGLANKQIALNLNLSVHTVKTHLSSIFRKLNVSNRTRLVTSLQQFRLSA</sequence>
<keyword evidence="2" id="KW-0597">Phosphoprotein</keyword>
<dbReference type="Pfam" id="PF00196">
    <property type="entry name" value="GerE"/>
    <property type="match status" value="1"/>
</dbReference>
<dbReference type="PANTHER" id="PTHR45566:SF1">
    <property type="entry name" value="HTH-TYPE TRANSCRIPTIONAL REGULATOR YHJB-RELATED"/>
    <property type="match status" value="1"/>
</dbReference>
<dbReference type="PROSITE" id="PS50110">
    <property type="entry name" value="RESPONSE_REGULATORY"/>
    <property type="match status" value="1"/>
</dbReference>
<feature type="domain" description="Response regulatory" evidence="4">
    <location>
        <begin position="6"/>
        <end position="122"/>
    </location>
</feature>
<dbReference type="RefSeq" id="WP_255854876.1">
    <property type="nucleotide sequence ID" value="NZ_CP073347.1"/>
</dbReference>
<protein>
    <submittedName>
        <fullName evidence="5">Response regulator transcription factor</fullName>
    </submittedName>
</protein>
<dbReference type="InterPro" id="IPR036388">
    <property type="entry name" value="WH-like_DNA-bd_sf"/>
</dbReference>
<dbReference type="InterPro" id="IPR051015">
    <property type="entry name" value="EvgA-like"/>
</dbReference>
<proteinExistence type="predicted"/>
<dbReference type="CDD" id="cd06170">
    <property type="entry name" value="LuxR_C_like"/>
    <property type="match status" value="1"/>
</dbReference>
<organism evidence="5 6">
    <name type="scientific">Marinobacterium rhizophilum</name>
    <dbReference type="NCBI Taxonomy" id="420402"/>
    <lineage>
        <taxon>Bacteria</taxon>
        <taxon>Pseudomonadati</taxon>
        <taxon>Pseudomonadota</taxon>
        <taxon>Gammaproteobacteria</taxon>
        <taxon>Oceanospirillales</taxon>
        <taxon>Oceanospirillaceae</taxon>
        <taxon>Marinobacterium</taxon>
    </lineage>
</organism>
<dbReference type="PROSITE" id="PS50043">
    <property type="entry name" value="HTH_LUXR_2"/>
    <property type="match status" value="1"/>
</dbReference>
<evidence type="ECO:0000259" key="4">
    <source>
        <dbReference type="PROSITE" id="PS50110"/>
    </source>
</evidence>
<dbReference type="SUPFAM" id="SSF52172">
    <property type="entry name" value="CheY-like"/>
    <property type="match status" value="1"/>
</dbReference>
<dbReference type="EMBL" id="CP073347">
    <property type="protein sequence ID" value="UTW12751.1"/>
    <property type="molecule type" value="Genomic_DNA"/>
</dbReference>
<evidence type="ECO:0000313" key="6">
    <source>
        <dbReference type="Proteomes" id="UP001058461"/>
    </source>
</evidence>
<keyword evidence="1" id="KW-0238">DNA-binding</keyword>
<evidence type="ECO:0000256" key="1">
    <source>
        <dbReference type="ARBA" id="ARBA00023125"/>
    </source>
</evidence>
<dbReference type="SUPFAM" id="SSF46894">
    <property type="entry name" value="C-terminal effector domain of the bipartite response regulators"/>
    <property type="match status" value="1"/>
</dbReference>
<evidence type="ECO:0000259" key="3">
    <source>
        <dbReference type="PROSITE" id="PS50043"/>
    </source>
</evidence>
<dbReference type="PRINTS" id="PR00038">
    <property type="entry name" value="HTHLUXR"/>
</dbReference>
<reference evidence="5" key="1">
    <citation type="submission" date="2021-04" db="EMBL/GenBank/DDBJ databases">
        <title>Oceanospirillales bacteria with DddD are important DMSP degraders in coastal seawater.</title>
        <authorList>
            <person name="Liu J."/>
        </authorList>
    </citation>
    <scope>NUCLEOTIDE SEQUENCE</scope>
    <source>
        <strain evidence="5">D13-1</strain>
    </source>
</reference>
<dbReference type="Gene3D" id="1.10.10.10">
    <property type="entry name" value="Winged helix-like DNA-binding domain superfamily/Winged helix DNA-binding domain"/>
    <property type="match status" value="1"/>
</dbReference>